<dbReference type="InterPro" id="IPR058549">
    <property type="entry name" value="MeMalonylCoA_mutase_a/b_site"/>
</dbReference>
<comment type="cofactor">
    <cofactor evidence="1">
        <name>adenosylcob(III)alamin</name>
        <dbReference type="ChEBI" id="CHEBI:18408"/>
    </cofactor>
</comment>
<keyword evidence="6" id="KW-0170">Cobalt</keyword>
<dbReference type="InterPro" id="IPR036724">
    <property type="entry name" value="Cobalamin-bd_sf"/>
</dbReference>
<dbReference type="PANTHER" id="PTHR48101">
    <property type="entry name" value="METHYLMALONYL-COA MUTASE, MITOCHONDRIAL-RELATED"/>
    <property type="match status" value="1"/>
</dbReference>
<organism evidence="8 9">
    <name type="scientific">Bacillus xiapuensis</name>
    <dbReference type="NCBI Taxonomy" id="2014075"/>
    <lineage>
        <taxon>Bacteria</taxon>
        <taxon>Bacillati</taxon>
        <taxon>Bacillota</taxon>
        <taxon>Bacilli</taxon>
        <taxon>Bacillales</taxon>
        <taxon>Bacillaceae</taxon>
        <taxon>Bacillus</taxon>
    </lineage>
</organism>
<evidence type="ECO:0000256" key="4">
    <source>
        <dbReference type="ARBA" id="ARBA00022628"/>
    </source>
</evidence>
<dbReference type="EC" id="5.4.99.2" evidence="3"/>
<dbReference type="SUPFAM" id="SSF52242">
    <property type="entry name" value="Cobalamin (vitamin B12)-binding domain"/>
    <property type="match status" value="1"/>
</dbReference>
<evidence type="ECO:0000256" key="5">
    <source>
        <dbReference type="ARBA" id="ARBA00023235"/>
    </source>
</evidence>
<comment type="similarity">
    <text evidence="2">Belongs to the methylmalonyl-CoA mutase family.</text>
</comment>
<evidence type="ECO:0000313" key="9">
    <source>
        <dbReference type="Proteomes" id="UP001330749"/>
    </source>
</evidence>
<keyword evidence="5" id="KW-0413">Isomerase</keyword>
<accession>A0ABU6NBR4</accession>
<sequence length="642" mass="71784">MSLENLRNQSFPSKTILDWKAKAEESLKGKSVESLQSATYENIFLKPLYSREDEKAPSEYPGESDFRRGTNPLGYIKNDWKVAQRIPYSTMEELKAKLTSAVGKGQTAISFDVSKTLFESDNDISSLSLDLVEKFPFAIDSKGMQSALLAKLSGANREKISGYIGSDPISLFSEEGILSEKSLKLWFENICAAEAIFPNLRTILINASTYQYNGANAVQELAIAVATGVFYLQKFIESGMDLGKILSKMIFKFSIGSNFFMEIAKLRAARIIWSKIAEAYGAGNDNRGMEISAETSIFTKTIHDPYVNLLRAGNEAFAAVIGGIQYLHVGAFDEITGCNSFSERIARNTQLILKEETHLKNIIDPAGGSWYIEALTGELAENAWEFFQEIERYGGILEALKTGWLQNEIATVRNKRMQDSFTRKQSIVGTNVYANLDETVPALQREKEEAILVTQSITDLINGEEPQFQQLKKLSSGVKIEPITIKRLAEPYEKLRKRAKEIEERSSSTPILGIICLGELKQYKARFDFIRGFVSAGGIQAVGSEPIFANEQAVNFIANQKTQHFCLCGQNEQYETIGHKLVKTLKTKFPEKVFYLAGLPKEDHQAQWKQEGIEEFIHVKSNCHETLSAILSEMEVKADAKA</sequence>
<dbReference type="SUPFAM" id="SSF51703">
    <property type="entry name" value="Cobalamin (vitamin B12)-dependent enzymes"/>
    <property type="match status" value="1"/>
</dbReference>
<protein>
    <recommendedName>
        <fullName evidence="3">methylmalonyl-CoA mutase</fullName>
        <ecNumber evidence="3">5.4.99.2</ecNumber>
    </recommendedName>
</protein>
<dbReference type="InterPro" id="IPR016176">
    <property type="entry name" value="Cbl-dep_enz_cat"/>
</dbReference>
<dbReference type="PROSITE" id="PS00544">
    <property type="entry name" value="METMALONYL_COA_MUTASE"/>
    <property type="match status" value="1"/>
</dbReference>
<dbReference type="InterPro" id="IPR006099">
    <property type="entry name" value="MeMalonylCoA_mutase_a/b_cat"/>
</dbReference>
<evidence type="ECO:0000256" key="3">
    <source>
        <dbReference type="ARBA" id="ARBA00012398"/>
    </source>
</evidence>
<evidence type="ECO:0000313" key="8">
    <source>
        <dbReference type="EMBL" id="MED3563515.1"/>
    </source>
</evidence>
<evidence type="ECO:0000259" key="7">
    <source>
        <dbReference type="Pfam" id="PF01642"/>
    </source>
</evidence>
<reference evidence="8 9" key="1">
    <citation type="submission" date="2023-03" db="EMBL/GenBank/DDBJ databases">
        <title>Bacillus Genome Sequencing.</title>
        <authorList>
            <person name="Dunlap C."/>
        </authorList>
    </citation>
    <scope>NUCLEOTIDE SEQUENCE [LARGE SCALE GENOMIC DNA]</scope>
    <source>
        <strain evidence="8 9">B-14544</strain>
    </source>
</reference>
<dbReference type="Pfam" id="PF01642">
    <property type="entry name" value="MM_CoA_mutase"/>
    <property type="match status" value="2"/>
</dbReference>
<feature type="domain" description="Methylmalonyl-CoA mutase alpha/beta chain catalytic" evidence="7">
    <location>
        <begin position="149"/>
        <end position="448"/>
    </location>
</feature>
<evidence type="ECO:0000256" key="2">
    <source>
        <dbReference type="ARBA" id="ARBA00008465"/>
    </source>
</evidence>
<name>A0ABU6NBR4_9BACI</name>
<dbReference type="Gene3D" id="3.20.20.240">
    <property type="entry name" value="Methylmalonyl-CoA mutase"/>
    <property type="match status" value="1"/>
</dbReference>
<dbReference type="EMBL" id="JARMQG010000184">
    <property type="protein sequence ID" value="MED3563515.1"/>
    <property type="molecule type" value="Genomic_DNA"/>
</dbReference>
<comment type="caution">
    <text evidence="8">The sequence shown here is derived from an EMBL/GenBank/DDBJ whole genome shotgun (WGS) entry which is preliminary data.</text>
</comment>
<keyword evidence="9" id="KW-1185">Reference proteome</keyword>
<feature type="domain" description="Methylmalonyl-CoA mutase alpha/beta chain catalytic" evidence="7">
    <location>
        <begin position="39"/>
        <end position="113"/>
    </location>
</feature>
<proteinExistence type="inferred from homology"/>
<dbReference type="Gene3D" id="3.40.50.280">
    <property type="entry name" value="Cobalamin-binding domain"/>
    <property type="match status" value="1"/>
</dbReference>
<dbReference type="CDD" id="cd03677">
    <property type="entry name" value="MM_CoA_mutase_beta"/>
    <property type="match status" value="1"/>
</dbReference>
<evidence type="ECO:0000256" key="6">
    <source>
        <dbReference type="ARBA" id="ARBA00023285"/>
    </source>
</evidence>
<gene>
    <name evidence="8" type="ORF">P4447_13835</name>
</gene>
<dbReference type="Proteomes" id="UP001330749">
    <property type="component" value="Unassembled WGS sequence"/>
</dbReference>
<dbReference type="RefSeq" id="WP_327968573.1">
    <property type="nucleotide sequence ID" value="NZ_JARMQG010000184.1"/>
</dbReference>
<evidence type="ECO:0000256" key="1">
    <source>
        <dbReference type="ARBA" id="ARBA00001922"/>
    </source>
</evidence>
<keyword evidence="4" id="KW-0846">Cobalamin</keyword>